<proteinExistence type="predicted"/>
<dbReference type="EMBL" id="RZIG01000004">
    <property type="protein sequence ID" value="RYJ07946.1"/>
    <property type="molecule type" value="Genomic_DNA"/>
</dbReference>
<dbReference type="Proteomes" id="UP000293535">
    <property type="component" value="Unassembled WGS sequence"/>
</dbReference>
<dbReference type="RefSeq" id="WP_050038436.1">
    <property type="nucleotide sequence ID" value="NZ_RZIG01000004.1"/>
</dbReference>
<feature type="transmembrane region" description="Helical" evidence="1">
    <location>
        <begin position="12"/>
        <end position="42"/>
    </location>
</feature>
<gene>
    <name evidence="2" type="ORF">ELS20_18005</name>
</gene>
<dbReference type="GeneID" id="99240682"/>
<evidence type="ECO:0000313" key="2">
    <source>
        <dbReference type="EMBL" id="RYJ07946.1"/>
    </source>
</evidence>
<sequence>MEVLSPTQNYPGVVLGVLCAGVGAVLQGVESSVLWGLIGYFVGKSIQSTLWTITGERTS</sequence>
<keyword evidence="1" id="KW-0812">Transmembrane</keyword>
<protein>
    <submittedName>
        <fullName evidence="2">Uncharacterized protein</fullName>
    </submittedName>
</protein>
<reference evidence="2 3" key="1">
    <citation type="submission" date="2018-12" db="EMBL/GenBank/DDBJ databases">
        <title>Draft genome sequence of Haloarcula hispinica strain 18.1, an halophilic archaeon isolated from Chott El Jerid of Southern Tunisia.</title>
        <authorList>
            <person name="Najjari A."/>
            <person name="Ben Dhia O."/>
            <person name="Ferjani R."/>
            <person name="Mahjoubi M."/>
            <person name="Sghaier H."/>
            <person name="Elshahed M."/>
            <person name="Ouzari H.I."/>
            <person name="Cherid A."/>
            <person name="Youssef N."/>
        </authorList>
    </citation>
    <scope>NUCLEOTIDE SEQUENCE [LARGE SCALE GENOMIC DNA]</scope>
    <source>
        <strain evidence="2 3">18.1</strain>
    </source>
</reference>
<dbReference type="AlphaFoldDB" id="A0A482SZK4"/>
<name>A0A482SZK4_HALHI</name>
<keyword evidence="1" id="KW-1133">Transmembrane helix</keyword>
<comment type="caution">
    <text evidence="2">The sequence shown here is derived from an EMBL/GenBank/DDBJ whole genome shotgun (WGS) entry which is preliminary data.</text>
</comment>
<accession>A0A482SZK4</accession>
<evidence type="ECO:0000313" key="3">
    <source>
        <dbReference type="Proteomes" id="UP000293535"/>
    </source>
</evidence>
<keyword evidence="1" id="KW-0472">Membrane</keyword>
<evidence type="ECO:0000256" key="1">
    <source>
        <dbReference type="SAM" id="Phobius"/>
    </source>
</evidence>
<organism evidence="2 3">
    <name type="scientific">Haloarcula hispanica</name>
    <dbReference type="NCBI Taxonomy" id="51589"/>
    <lineage>
        <taxon>Archaea</taxon>
        <taxon>Methanobacteriati</taxon>
        <taxon>Methanobacteriota</taxon>
        <taxon>Stenosarchaea group</taxon>
        <taxon>Halobacteria</taxon>
        <taxon>Halobacteriales</taxon>
        <taxon>Haloarculaceae</taxon>
        <taxon>Haloarcula</taxon>
    </lineage>
</organism>